<dbReference type="Proteomes" id="UP001218188">
    <property type="component" value="Unassembled WGS sequence"/>
</dbReference>
<feature type="compositionally biased region" description="Low complexity" evidence="1">
    <location>
        <begin position="1"/>
        <end position="11"/>
    </location>
</feature>
<evidence type="ECO:0000313" key="3">
    <source>
        <dbReference type="Proteomes" id="UP001218188"/>
    </source>
</evidence>
<comment type="caution">
    <text evidence="2">The sequence shown here is derived from an EMBL/GenBank/DDBJ whole genome shotgun (WGS) entry which is preliminary data.</text>
</comment>
<evidence type="ECO:0000313" key="2">
    <source>
        <dbReference type="EMBL" id="KAJ7027908.1"/>
    </source>
</evidence>
<feature type="region of interest" description="Disordered" evidence="1">
    <location>
        <begin position="75"/>
        <end position="158"/>
    </location>
</feature>
<reference evidence="2" key="1">
    <citation type="submission" date="2023-03" db="EMBL/GenBank/DDBJ databases">
        <title>Massive genome expansion in bonnet fungi (Mycena s.s.) driven by repeated elements and novel gene families across ecological guilds.</title>
        <authorList>
            <consortium name="Lawrence Berkeley National Laboratory"/>
            <person name="Harder C.B."/>
            <person name="Miyauchi S."/>
            <person name="Viragh M."/>
            <person name="Kuo A."/>
            <person name="Thoen E."/>
            <person name="Andreopoulos B."/>
            <person name="Lu D."/>
            <person name="Skrede I."/>
            <person name="Drula E."/>
            <person name="Henrissat B."/>
            <person name="Morin E."/>
            <person name="Kohler A."/>
            <person name="Barry K."/>
            <person name="LaButti K."/>
            <person name="Morin E."/>
            <person name="Salamov A."/>
            <person name="Lipzen A."/>
            <person name="Mereny Z."/>
            <person name="Hegedus B."/>
            <person name="Baldrian P."/>
            <person name="Stursova M."/>
            <person name="Weitz H."/>
            <person name="Taylor A."/>
            <person name="Grigoriev I.V."/>
            <person name="Nagy L.G."/>
            <person name="Martin F."/>
            <person name="Kauserud H."/>
        </authorList>
    </citation>
    <scope>NUCLEOTIDE SEQUENCE</scope>
    <source>
        <strain evidence="2">CBHHK200</strain>
    </source>
</reference>
<sequence>MHSQSESQSSQAVAAPVRKPQLHRRRTLSAVSIPRAGSLSKITIAVQSTNAGAVRGAAAGAFTLTSSARAALRGLGSRTSDDSDSDSYEEYPPSPIPAHVRTYSNFSDKDVPSISRTASPFEGERVPIPPGWGGRGRAQRVRERSRSRERTQHREQAHRSRIHPVLETLERESRVGTGRVVCAACAKPGVNFPRCTRCSKMFCSRGCRTAVVHQCPSMRRTQTS</sequence>
<proteinExistence type="predicted"/>
<dbReference type="AlphaFoldDB" id="A0AAD6WUM1"/>
<evidence type="ECO:0000256" key="1">
    <source>
        <dbReference type="SAM" id="MobiDB-lite"/>
    </source>
</evidence>
<evidence type="ECO:0008006" key="4">
    <source>
        <dbReference type="Google" id="ProtNLM"/>
    </source>
</evidence>
<name>A0AAD6WUM1_9AGAR</name>
<organism evidence="2 3">
    <name type="scientific">Mycena alexandri</name>
    <dbReference type="NCBI Taxonomy" id="1745969"/>
    <lineage>
        <taxon>Eukaryota</taxon>
        <taxon>Fungi</taxon>
        <taxon>Dikarya</taxon>
        <taxon>Basidiomycota</taxon>
        <taxon>Agaricomycotina</taxon>
        <taxon>Agaricomycetes</taxon>
        <taxon>Agaricomycetidae</taxon>
        <taxon>Agaricales</taxon>
        <taxon>Marasmiineae</taxon>
        <taxon>Mycenaceae</taxon>
        <taxon>Mycena</taxon>
    </lineage>
</organism>
<protein>
    <recommendedName>
        <fullName evidence="4">HIT-type domain-containing protein</fullName>
    </recommendedName>
</protein>
<feature type="compositionally biased region" description="Basic and acidic residues" evidence="1">
    <location>
        <begin position="140"/>
        <end position="158"/>
    </location>
</feature>
<gene>
    <name evidence="2" type="ORF">C8F04DRAFT_72659</name>
</gene>
<feature type="region of interest" description="Disordered" evidence="1">
    <location>
        <begin position="1"/>
        <end position="29"/>
    </location>
</feature>
<keyword evidence="3" id="KW-1185">Reference proteome</keyword>
<accession>A0AAD6WUM1</accession>
<dbReference type="EMBL" id="JARJCM010000118">
    <property type="protein sequence ID" value="KAJ7027908.1"/>
    <property type="molecule type" value="Genomic_DNA"/>
</dbReference>